<evidence type="ECO:0000259" key="2">
    <source>
        <dbReference type="PROSITE" id="PS50222"/>
    </source>
</evidence>
<accession>A0A8J6CBC7</accession>
<dbReference type="EMBL" id="JAGTXO010000015">
    <property type="protein sequence ID" value="KAG8463565.1"/>
    <property type="molecule type" value="Genomic_DNA"/>
</dbReference>
<dbReference type="OMA" id="CELATCW"/>
<dbReference type="Proteomes" id="UP000751190">
    <property type="component" value="Unassembled WGS sequence"/>
</dbReference>
<dbReference type="PROSITE" id="PS00018">
    <property type="entry name" value="EF_HAND_1"/>
    <property type="match status" value="1"/>
</dbReference>
<evidence type="ECO:0000256" key="1">
    <source>
        <dbReference type="SAM" id="SignalP"/>
    </source>
</evidence>
<gene>
    <name evidence="3" type="ORF">KFE25_003838</name>
</gene>
<proteinExistence type="predicted"/>
<comment type="caution">
    <text evidence="3">The sequence shown here is derived from an EMBL/GenBank/DDBJ whole genome shotgun (WGS) entry which is preliminary data.</text>
</comment>
<keyword evidence="1" id="KW-0732">Signal</keyword>
<dbReference type="OrthoDB" id="44177at2759"/>
<evidence type="ECO:0000313" key="4">
    <source>
        <dbReference type="Proteomes" id="UP000751190"/>
    </source>
</evidence>
<dbReference type="InterPro" id="IPR018247">
    <property type="entry name" value="EF_Hand_1_Ca_BS"/>
</dbReference>
<organism evidence="3 4">
    <name type="scientific">Diacronema lutheri</name>
    <name type="common">Unicellular marine alga</name>
    <name type="synonym">Monochrysis lutheri</name>
    <dbReference type="NCBI Taxonomy" id="2081491"/>
    <lineage>
        <taxon>Eukaryota</taxon>
        <taxon>Haptista</taxon>
        <taxon>Haptophyta</taxon>
        <taxon>Pavlovophyceae</taxon>
        <taxon>Pavlovales</taxon>
        <taxon>Pavlovaceae</taxon>
        <taxon>Diacronema</taxon>
    </lineage>
</organism>
<feature type="chain" id="PRO_5035261532" description="EF-hand domain-containing protein" evidence="1">
    <location>
        <begin position="29"/>
        <end position="375"/>
    </location>
</feature>
<dbReference type="InterPro" id="IPR002048">
    <property type="entry name" value="EF_hand_dom"/>
</dbReference>
<protein>
    <recommendedName>
        <fullName evidence="2">EF-hand domain-containing protein</fullName>
    </recommendedName>
</protein>
<sequence length="375" mass="40503">MAARRAARACRSSSWSFALVACCELATCWRAPAANARHARPAPLRPVALALARAAPLCTAKVSDKAARFEAMLERCRQYTSFELSALRDQPRMQRLLTGVIAGARDRDVIRAFTVLYEDFLPLRLGGDLIFNLLDDRLRAAVAARAAAIARGEHDGEEACVVEPASATCAEEVQLSAAKALFDVVDSDGSGELSRDEVIGSGFHSLLRHYYGIGEIDELFAASDGSDGGAAGANAAPGARMQRELSFEQFVRAARAIGALSDAETLRLELLRNRDVRDADAAGRRHRHSERFDAMLATFADWTVGGEEGRLLAEVGNERLRAVLGGCFAGARNRQVVSALKILYEDHAPLRMGGDLIFGLMTRVVHGAQRARKAA</sequence>
<keyword evidence="4" id="KW-1185">Reference proteome</keyword>
<dbReference type="GO" id="GO:0005509">
    <property type="term" value="F:calcium ion binding"/>
    <property type="evidence" value="ECO:0007669"/>
    <property type="project" value="InterPro"/>
</dbReference>
<evidence type="ECO:0000313" key="3">
    <source>
        <dbReference type="EMBL" id="KAG8463565.1"/>
    </source>
</evidence>
<reference evidence="3" key="1">
    <citation type="submission" date="2021-05" db="EMBL/GenBank/DDBJ databases">
        <title>The genome of the haptophyte Pavlova lutheri (Diacronema luteri, Pavlovales) - a model for lipid biosynthesis in eukaryotic algae.</title>
        <authorList>
            <person name="Hulatt C.J."/>
            <person name="Posewitz M.C."/>
        </authorList>
    </citation>
    <scope>NUCLEOTIDE SEQUENCE</scope>
    <source>
        <strain evidence="3">NIVA-4/92</strain>
    </source>
</reference>
<dbReference type="PROSITE" id="PS50222">
    <property type="entry name" value="EF_HAND_2"/>
    <property type="match status" value="1"/>
</dbReference>
<feature type="signal peptide" evidence="1">
    <location>
        <begin position="1"/>
        <end position="28"/>
    </location>
</feature>
<dbReference type="PROSITE" id="PS51257">
    <property type="entry name" value="PROKAR_LIPOPROTEIN"/>
    <property type="match status" value="1"/>
</dbReference>
<feature type="domain" description="EF-hand" evidence="2">
    <location>
        <begin position="173"/>
        <end position="208"/>
    </location>
</feature>
<dbReference type="AlphaFoldDB" id="A0A8J6CBC7"/>
<name>A0A8J6CBC7_DIALT</name>